<evidence type="ECO:0000313" key="2">
    <source>
        <dbReference type="Proteomes" id="UP000267469"/>
    </source>
</evidence>
<dbReference type="AlphaFoldDB" id="A0A3N0EDK7"/>
<evidence type="ECO:0000313" key="1">
    <source>
        <dbReference type="EMBL" id="RNL85938.1"/>
    </source>
</evidence>
<dbReference type="OrthoDB" id="1448648at2"/>
<name>A0A3N0EDK7_SINP1</name>
<sequence>MKKRFFKLLAKLNKLLLPSFSKRQLDIAKAKKWQLAIIGWRAYVTKNALD</sequence>
<dbReference type="EMBL" id="RJTM01000085">
    <property type="protein sequence ID" value="RNL85938.1"/>
    <property type="molecule type" value="Genomic_DNA"/>
</dbReference>
<gene>
    <name evidence="1" type="ORF">ED312_11815</name>
</gene>
<comment type="caution">
    <text evidence="1">The sequence shown here is derived from an EMBL/GenBank/DDBJ whole genome shotgun (WGS) entry which is preliminary data.</text>
</comment>
<reference evidence="1 2" key="1">
    <citation type="submission" date="2018-10" db="EMBL/GenBank/DDBJ databases">
        <title>Sinomicrobium pectinilyticum sp. nov., a pectinase-producing bacterium isolated from alkaline and saline soil, and emended description of the genus Sinomicrobium.</title>
        <authorList>
            <person name="Cheng B."/>
            <person name="Li C."/>
            <person name="Lai Q."/>
            <person name="Du M."/>
            <person name="Shao Z."/>
            <person name="Xu P."/>
            <person name="Yang C."/>
        </authorList>
    </citation>
    <scope>NUCLEOTIDE SEQUENCE [LARGE SCALE GENOMIC DNA]</scope>
    <source>
        <strain evidence="1 2">5DNS001</strain>
    </source>
</reference>
<accession>A0A3N0EDK7</accession>
<proteinExistence type="predicted"/>
<protein>
    <submittedName>
        <fullName evidence="1">SsrA-binding protein</fullName>
    </submittedName>
</protein>
<dbReference type="Proteomes" id="UP000267469">
    <property type="component" value="Unassembled WGS sequence"/>
</dbReference>
<dbReference type="RefSeq" id="WP_123216224.1">
    <property type="nucleotide sequence ID" value="NZ_RJTM01000085.1"/>
</dbReference>
<organism evidence="1 2">
    <name type="scientific">Sinomicrobium pectinilyticum</name>
    <dbReference type="NCBI Taxonomy" id="1084421"/>
    <lineage>
        <taxon>Bacteria</taxon>
        <taxon>Pseudomonadati</taxon>
        <taxon>Bacteroidota</taxon>
        <taxon>Flavobacteriia</taxon>
        <taxon>Flavobacteriales</taxon>
        <taxon>Flavobacteriaceae</taxon>
        <taxon>Sinomicrobium</taxon>
    </lineage>
</organism>
<keyword evidence="2" id="KW-1185">Reference proteome</keyword>